<dbReference type="Proteomes" id="UP000616595">
    <property type="component" value="Unassembled WGS sequence"/>
</dbReference>
<gene>
    <name evidence="4" type="ORF">GH810_13625</name>
</gene>
<dbReference type="InterPro" id="IPR001647">
    <property type="entry name" value="HTH_TetR"/>
</dbReference>
<accession>A0A923I5G2</accession>
<dbReference type="GO" id="GO:0003677">
    <property type="term" value="F:DNA binding"/>
    <property type="evidence" value="ECO:0007669"/>
    <property type="project" value="UniProtKB-UniRule"/>
</dbReference>
<keyword evidence="1 2" id="KW-0238">DNA-binding</keyword>
<reference evidence="4" key="1">
    <citation type="submission" date="2019-10" db="EMBL/GenBank/DDBJ databases">
        <authorList>
            <person name="Ross D.E."/>
            <person name="Gulliver D."/>
        </authorList>
    </citation>
    <scope>NUCLEOTIDE SEQUENCE</scope>
    <source>
        <strain evidence="4">DER-2019</strain>
    </source>
</reference>
<dbReference type="SUPFAM" id="SSF46689">
    <property type="entry name" value="Homeodomain-like"/>
    <property type="match status" value="1"/>
</dbReference>
<dbReference type="PANTHER" id="PTHR43479">
    <property type="entry name" value="ACREF/ENVCD OPERON REPRESSOR-RELATED"/>
    <property type="match status" value="1"/>
</dbReference>
<comment type="caution">
    <text evidence="4">The sequence shown here is derived from an EMBL/GenBank/DDBJ whole genome shotgun (WGS) entry which is preliminary data.</text>
</comment>
<sequence length="215" mass="25289">MAKSKKGTQTKQNIINTAKILFYENGYNKTGIQDIADRATVKLGTITYYYKKKDEMISDIYNVFFLALYEYVSSVSGNLNLYTKYCYSLILYYEAILNDEHNKTLYYEVLVKNVNPNGRTNITKTMNRSCLDFLNKNYIEADLEIIARSEYGARKELFIDFYEKEIKFTSRAMVYFFVRNLFRLMNLDGEMIENTIQQGLDFSNKNKPVDIKFLI</sequence>
<keyword evidence="5" id="KW-1185">Reference proteome</keyword>
<feature type="DNA-binding region" description="H-T-H motif" evidence="2">
    <location>
        <begin position="31"/>
        <end position="50"/>
    </location>
</feature>
<proteinExistence type="predicted"/>
<dbReference type="AlphaFoldDB" id="A0A923I5G2"/>
<evidence type="ECO:0000259" key="3">
    <source>
        <dbReference type="PROSITE" id="PS50977"/>
    </source>
</evidence>
<dbReference type="PROSITE" id="PS50977">
    <property type="entry name" value="HTH_TETR_2"/>
    <property type="match status" value="1"/>
</dbReference>
<dbReference type="InterPro" id="IPR050624">
    <property type="entry name" value="HTH-type_Tx_Regulator"/>
</dbReference>
<dbReference type="RefSeq" id="WP_148566955.1">
    <property type="nucleotide sequence ID" value="NZ_RXYA01000006.1"/>
</dbReference>
<dbReference type="InterPro" id="IPR009057">
    <property type="entry name" value="Homeodomain-like_sf"/>
</dbReference>
<reference evidence="4" key="2">
    <citation type="submission" date="2020-10" db="EMBL/GenBank/DDBJ databases">
        <title>Comparative genomics of the Acetobacterium genus.</title>
        <authorList>
            <person name="Marshall C."/>
            <person name="May H."/>
            <person name="Norman S."/>
        </authorList>
    </citation>
    <scope>NUCLEOTIDE SEQUENCE</scope>
    <source>
        <strain evidence="4">DER-2019</strain>
    </source>
</reference>
<dbReference type="EMBL" id="WJBD01000017">
    <property type="protein sequence ID" value="MBC3889350.1"/>
    <property type="molecule type" value="Genomic_DNA"/>
</dbReference>
<evidence type="ECO:0000256" key="1">
    <source>
        <dbReference type="ARBA" id="ARBA00023125"/>
    </source>
</evidence>
<dbReference type="PRINTS" id="PR00455">
    <property type="entry name" value="HTHTETR"/>
</dbReference>
<dbReference type="OrthoDB" id="9812484at2"/>
<dbReference type="Pfam" id="PF00440">
    <property type="entry name" value="TetR_N"/>
    <property type="match status" value="1"/>
</dbReference>
<dbReference type="Gene3D" id="1.10.357.10">
    <property type="entry name" value="Tetracycline Repressor, domain 2"/>
    <property type="match status" value="1"/>
</dbReference>
<feature type="domain" description="HTH tetR-type" evidence="3">
    <location>
        <begin position="8"/>
        <end position="68"/>
    </location>
</feature>
<protein>
    <submittedName>
        <fullName evidence="4">TetR family transcriptional regulator</fullName>
    </submittedName>
</protein>
<name>A0A923I5G2_9FIRM</name>
<evidence type="ECO:0000256" key="2">
    <source>
        <dbReference type="PROSITE-ProRule" id="PRU00335"/>
    </source>
</evidence>
<evidence type="ECO:0000313" key="5">
    <source>
        <dbReference type="Proteomes" id="UP000616595"/>
    </source>
</evidence>
<evidence type="ECO:0000313" key="4">
    <source>
        <dbReference type="EMBL" id="MBC3889350.1"/>
    </source>
</evidence>
<dbReference type="PANTHER" id="PTHR43479:SF11">
    <property type="entry name" value="ACREF_ENVCD OPERON REPRESSOR-RELATED"/>
    <property type="match status" value="1"/>
</dbReference>
<organism evidence="4 5">
    <name type="scientific">Acetobacterium paludosum</name>
    <dbReference type="NCBI Taxonomy" id="52693"/>
    <lineage>
        <taxon>Bacteria</taxon>
        <taxon>Bacillati</taxon>
        <taxon>Bacillota</taxon>
        <taxon>Clostridia</taxon>
        <taxon>Eubacteriales</taxon>
        <taxon>Eubacteriaceae</taxon>
        <taxon>Acetobacterium</taxon>
    </lineage>
</organism>